<evidence type="ECO:0000256" key="2">
    <source>
        <dbReference type="ARBA" id="ARBA00004970"/>
    </source>
</evidence>
<dbReference type="GO" id="GO:0004401">
    <property type="term" value="F:histidinol-phosphatase activity"/>
    <property type="evidence" value="ECO:0007669"/>
    <property type="project" value="UniProtKB-UniRule"/>
</dbReference>
<evidence type="ECO:0000256" key="10">
    <source>
        <dbReference type="ARBA" id="ARBA00023102"/>
    </source>
</evidence>
<name>D6Y6Y6_THEBD</name>
<keyword evidence="7 14" id="KW-0479">Metal-binding</keyword>
<dbReference type="InterPro" id="IPR000760">
    <property type="entry name" value="Inositol_monophosphatase-like"/>
</dbReference>
<feature type="binding site" evidence="14">
    <location>
        <position position="90"/>
    </location>
    <ligand>
        <name>Mg(2+)</name>
        <dbReference type="ChEBI" id="CHEBI:18420"/>
        <label>2</label>
    </ligand>
</feature>
<dbReference type="PROSITE" id="PS00629">
    <property type="entry name" value="IMP_1"/>
    <property type="match status" value="1"/>
</dbReference>
<evidence type="ECO:0000256" key="5">
    <source>
        <dbReference type="ARBA" id="ARBA00021697"/>
    </source>
</evidence>
<dbReference type="STRING" id="469371.Tbis_2929"/>
<dbReference type="EMBL" id="CP001874">
    <property type="protein sequence ID" value="ADG89627.1"/>
    <property type="molecule type" value="Genomic_DNA"/>
</dbReference>
<keyword evidence="10" id="KW-0368">Histidine biosynthesis</keyword>
<feature type="binding site" evidence="14">
    <location>
        <position position="87"/>
    </location>
    <ligand>
        <name>Mg(2+)</name>
        <dbReference type="ChEBI" id="CHEBI:18420"/>
        <label>1</label>
        <note>catalytic</note>
    </ligand>
</feature>
<feature type="binding site" evidence="14">
    <location>
        <position position="89"/>
    </location>
    <ligand>
        <name>Mg(2+)</name>
        <dbReference type="ChEBI" id="CHEBI:18420"/>
        <label>1</label>
        <note>catalytic</note>
    </ligand>
</feature>
<dbReference type="SUPFAM" id="SSF56655">
    <property type="entry name" value="Carbohydrate phosphatase"/>
    <property type="match status" value="1"/>
</dbReference>
<dbReference type="eggNOG" id="COG0483">
    <property type="taxonomic scope" value="Bacteria"/>
</dbReference>
<dbReference type="PRINTS" id="PR00377">
    <property type="entry name" value="IMPHPHTASES"/>
</dbReference>
<dbReference type="UniPathway" id="UPA00031">
    <property type="reaction ID" value="UER00013"/>
</dbReference>
<dbReference type="InterPro" id="IPR051090">
    <property type="entry name" value="Inositol_monoP_superfamily"/>
</dbReference>
<comment type="pathway">
    <text evidence="2">Amino-acid biosynthesis; L-histidine biosynthesis; L-histidine from 5-phospho-alpha-D-ribose 1-diphosphate: step 8/9.</text>
</comment>
<dbReference type="PANTHER" id="PTHR43200">
    <property type="entry name" value="PHOSPHATASE"/>
    <property type="match status" value="1"/>
</dbReference>
<evidence type="ECO:0000256" key="11">
    <source>
        <dbReference type="ARBA" id="ARBA00049158"/>
    </source>
</evidence>
<evidence type="ECO:0000313" key="15">
    <source>
        <dbReference type="EMBL" id="ADG89627.1"/>
    </source>
</evidence>
<keyword evidence="16" id="KW-1185">Reference proteome</keyword>
<evidence type="ECO:0000256" key="9">
    <source>
        <dbReference type="ARBA" id="ARBA00022842"/>
    </source>
</evidence>
<feature type="binding site" evidence="14">
    <location>
        <position position="217"/>
    </location>
    <ligand>
        <name>Mg(2+)</name>
        <dbReference type="ChEBI" id="CHEBI:18420"/>
        <label>1</label>
        <note>catalytic</note>
    </ligand>
</feature>
<comment type="similarity">
    <text evidence="3">Belongs to the inositol monophosphatase superfamily.</text>
</comment>
<dbReference type="Gene3D" id="3.40.190.80">
    <property type="match status" value="1"/>
</dbReference>
<keyword evidence="9 14" id="KW-0460">Magnesium</keyword>
<dbReference type="AlphaFoldDB" id="D6Y6Y6"/>
<comment type="catalytic activity">
    <reaction evidence="11">
        <text>L-histidinol phosphate + H2O = L-histidinol + phosphate</text>
        <dbReference type="Rhea" id="RHEA:14465"/>
        <dbReference type="ChEBI" id="CHEBI:15377"/>
        <dbReference type="ChEBI" id="CHEBI:43474"/>
        <dbReference type="ChEBI" id="CHEBI:57699"/>
        <dbReference type="ChEBI" id="CHEBI:57980"/>
        <dbReference type="EC" id="3.1.3.15"/>
    </reaction>
</comment>
<proteinExistence type="inferred from homology"/>
<dbReference type="NCBIfam" id="TIGR02067">
    <property type="entry name" value="his_9_HisN"/>
    <property type="match status" value="1"/>
</dbReference>
<dbReference type="KEGG" id="tbi:Tbis_2929"/>
<feature type="binding site" evidence="14">
    <location>
        <position position="72"/>
    </location>
    <ligand>
        <name>Mg(2+)</name>
        <dbReference type="ChEBI" id="CHEBI:18420"/>
        <label>1</label>
        <note>catalytic</note>
    </ligand>
</feature>
<evidence type="ECO:0000256" key="7">
    <source>
        <dbReference type="ARBA" id="ARBA00022723"/>
    </source>
</evidence>
<evidence type="ECO:0000256" key="3">
    <source>
        <dbReference type="ARBA" id="ARBA00009759"/>
    </source>
</evidence>
<sequence length="264" mass="28641">MGPVEGYRDDLHLAHLMADAADDITMRRFKAVDLRVETKPDLTPVSDADRAVEEAIRNTLRRARPRDAIVGEEYGGAGYGARSWIIDPIDGTKNFVRGVPVWATLIALVEHGRIVVGVVSAPALGRRWWAAQGGGAWTGRSLAKATRCQVSSVGRLGDASLSFSDLEEWEKQGRLDAFLGLTREVWRTRAYGDFWSHMLVAEGAVDISAEPELSPWDMAALTVIIEEAGGTCTGLDGTSPLESGSLVCTNGLLHGEVLKRLSSW</sequence>
<accession>D6Y6Y6</accession>
<evidence type="ECO:0000256" key="13">
    <source>
        <dbReference type="NCBIfam" id="TIGR02067"/>
    </source>
</evidence>
<evidence type="ECO:0000256" key="12">
    <source>
        <dbReference type="ARBA" id="ARBA00053547"/>
    </source>
</evidence>
<reference evidence="15 16" key="1">
    <citation type="submission" date="2010-01" db="EMBL/GenBank/DDBJ databases">
        <title>The complete genome of Thermobispora bispora DSM 43833.</title>
        <authorList>
            <consortium name="US DOE Joint Genome Institute (JGI-PGF)"/>
            <person name="Lucas S."/>
            <person name="Copeland A."/>
            <person name="Lapidus A."/>
            <person name="Glavina del Rio T."/>
            <person name="Dalin E."/>
            <person name="Tice H."/>
            <person name="Bruce D."/>
            <person name="Goodwin L."/>
            <person name="Pitluck S."/>
            <person name="Kyrpides N."/>
            <person name="Mavromatis K."/>
            <person name="Ivanova N."/>
            <person name="Mikhailova N."/>
            <person name="Chertkov O."/>
            <person name="Brettin T."/>
            <person name="Detter J.C."/>
            <person name="Han C."/>
            <person name="Larimer F."/>
            <person name="Land M."/>
            <person name="Hauser L."/>
            <person name="Markowitz V."/>
            <person name="Cheng J.-F."/>
            <person name="Hugenholtz P."/>
            <person name="Woyke T."/>
            <person name="Wu D."/>
            <person name="Jando M."/>
            <person name="Schneider S."/>
            <person name="Klenk H.-P."/>
            <person name="Eisen J.A."/>
        </authorList>
    </citation>
    <scope>NUCLEOTIDE SEQUENCE [LARGE SCALE GENOMIC DNA]</scope>
    <source>
        <strain evidence="16">ATCC 19993 / DSM 43833 / CBS 139.67 / JCM 10125 / KCTC 9307 / NBRC 14880 / R51</strain>
    </source>
</reference>
<organism evidence="15 16">
    <name type="scientific">Thermobispora bispora (strain ATCC 19993 / DSM 43833 / CBS 139.67 / JCM 10125 / KCTC 9307 / NBRC 14880 / R51)</name>
    <dbReference type="NCBI Taxonomy" id="469371"/>
    <lineage>
        <taxon>Bacteria</taxon>
        <taxon>Bacillati</taxon>
        <taxon>Actinomycetota</taxon>
        <taxon>Actinomycetes</taxon>
        <taxon>Streptosporangiales</taxon>
        <taxon>Streptosporangiaceae</taxon>
        <taxon>Thermobispora</taxon>
    </lineage>
</organism>
<gene>
    <name evidence="15" type="ordered locus">Tbis_2929</name>
</gene>
<dbReference type="HOGENOM" id="CLU_044118_4_0_11"/>
<dbReference type="EC" id="3.1.3.15" evidence="4 13"/>
<evidence type="ECO:0000256" key="8">
    <source>
        <dbReference type="ARBA" id="ARBA00022801"/>
    </source>
</evidence>
<dbReference type="GO" id="GO:0046872">
    <property type="term" value="F:metal ion binding"/>
    <property type="evidence" value="ECO:0007669"/>
    <property type="project" value="UniProtKB-KW"/>
</dbReference>
<dbReference type="InterPro" id="IPR011809">
    <property type="entry name" value="His_9_proposed"/>
</dbReference>
<evidence type="ECO:0000256" key="14">
    <source>
        <dbReference type="PIRSR" id="PIRSR600760-2"/>
    </source>
</evidence>
<dbReference type="Pfam" id="PF00459">
    <property type="entry name" value="Inositol_P"/>
    <property type="match status" value="1"/>
</dbReference>
<evidence type="ECO:0000256" key="6">
    <source>
        <dbReference type="ARBA" id="ARBA00022605"/>
    </source>
</evidence>
<dbReference type="FunFam" id="3.30.540.10:FF:000003">
    <property type="entry name" value="Inositol-1-monophosphatase"/>
    <property type="match status" value="1"/>
</dbReference>
<dbReference type="InterPro" id="IPR020583">
    <property type="entry name" value="Inositol_monoP_metal-BS"/>
</dbReference>
<protein>
    <recommendedName>
        <fullName evidence="5 13">Histidinol-phosphatase</fullName>
        <ecNumber evidence="4 13">3.1.3.15</ecNumber>
    </recommendedName>
</protein>
<comment type="function">
    <text evidence="12">Catalyzes the dephosphorylation of histidinol-phosphate to histidinol, the direct precursor of histidine.</text>
</comment>
<comment type="cofactor">
    <cofactor evidence="1 14">
        <name>Mg(2+)</name>
        <dbReference type="ChEBI" id="CHEBI:18420"/>
    </cofactor>
</comment>
<dbReference type="PANTHER" id="PTHR43200:SF6">
    <property type="entry name" value="3'(2'),5'-BISPHOSPHATE NUCLEOTIDASE"/>
    <property type="match status" value="1"/>
</dbReference>
<dbReference type="Proteomes" id="UP000006640">
    <property type="component" value="Chromosome"/>
</dbReference>
<dbReference type="GO" id="GO:0000105">
    <property type="term" value="P:L-histidine biosynthetic process"/>
    <property type="evidence" value="ECO:0007669"/>
    <property type="project" value="UniProtKB-UniRule"/>
</dbReference>
<evidence type="ECO:0000256" key="1">
    <source>
        <dbReference type="ARBA" id="ARBA00001946"/>
    </source>
</evidence>
<keyword evidence="8" id="KW-0378">Hydrolase</keyword>
<evidence type="ECO:0000256" key="4">
    <source>
        <dbReference type="ARBA" id="ARBA00013085"/>
    </source>
</evidence>
<dbReference type="Gene3D" id="3.30.540.10">
    <property type="entry name" value="Fructose-1,6-Bisphosphatase, subunit A, domain 1"/>
    <property type="match status" value="1"/>
</dbReference>
<keyword evidence="6" id="KW-0028">Amino-acid biosynthesis</keyword>
<evidence type="ECO:0000313" key="16">
    <source>
        <dbReference type="Proteomes" id="UP000006640"/>
    </source>
</evidence>